<organism evidence="1 2">
    <name type="scientific">Paenibacillus provencensis</name>
    <dbReference type="NCBI Taxonomy" id="441151"/>
    <lineage>
        <taxon>Bacteria</taxon>
        <taxon>Bacillati</taxon>
        <taxon>Bacillota</taxon>
        <taxon>Bacilli</taxon>
        <taxon>Bacillales</taxon>
        <taxon>Paenibacillaceae</taxon>
        <taxon>Paenibacillus</taxon>
    </lineage>
</organism>
<keyword evidence="2" id="KW-1185">Reference proteome</keyword>
<name>A0ABW3Q9H1_9BACL</name>
<dbReference type="RefSeq" id="WP_379293920.1">
    <property type="nucleotide sequence ID" value="NZ_JBHTKX010000004.1"/>
</dbReference>
<dbReference type="EMBL" id="JBHTKX010000004">
    <property type="protein sequence ID" value="MFD1130635.1"/>
    <property type="molecule type" value="Genomic_DNA"/>
</dbReference>
<reference evidence="2" key="1">
    <citation type="journal article" date="2019" name="Int. J. Syst. Evol. Microbiol.">
        <title>The Global Catalogue of Microorganisms (GCM) 10K type strain sequencing project: providing services to taxonomists for standard genome sequencing and annotation.</title>
        <authorList>
            <consortium name="The Broad Institute Genomics Platform"/>
            <consortium name="The Broad Institute Genome Sequencing Center for Infectious Disease"/>
            <person name="Wu L."/>
            <person name="Ma J."/>
        </authorList>
    </citation>
    <scope>NUCLEOTIDE SEQUENCE [LARGE SCALE GENOMIC DNA]</scope>
    <source>
        <strain evidence="2">CCUG 53519</strain>
    </source>
</reference>
<comment type="caution">
    <text evidence="1">The sequence shown here is derived from an EMBL/GenBank/DDBJ whole genome shotgun (WGS) entry which is preliminary data.</text>
</comment>
<evidence type="ECO:0000313" key="2">
    <source>
        <dbReference type="Proteomes" id="UP001597169"/>
    </source>
</evidence>
<accession>A0ABW3Q9H1</accession>
<evidence type="ECO:0000313" key="1">
    <source>
        <dbReference type="EMBL" id="MFD1130635.1"/>
    </source>
</evidence>
<gene>
    <name evidence="1" type="ORF">ACFQ3J_21050</name>
</gene>
<dbReference type="Proteomes" id="UP001597169">
    <property type="component" value="Unassembled WGS sequence"/>
</dbReference>
<sequence length="130" mass="14978">MSSHNKVNLLVLIDECHSRKVLRIDRYILYQNCLFILVTDEEAFELLRLECSQEVNELVSLSVEEAAKITSMNGINQDIVHTQARYKTVGLLYTEEISEEGLKSYHFKTSHKDDEIDLASFLLHIGDFNS</sequence>
<proteinExistence type="predicted"/>
<protein>
    <submittedName>
        <fullName evidence="1">Uncharacterized protein</fullName>
    </submittedName>
</protein>